<dbReference type="Proteomes" id="UP000199400">
    <property type="component" value="Unassembled WGS sequence"/>
</dbReference>
<dbReference type="STRING" id="54.SAMN02745121_00370"/>
<evidence type="ECO:0000259" key="2">
    <source>
        <dbReference type="Pfam" id="PF25046"/>
    </source>
</evidence>
<name>A0A1I1SYN5_9BACT</name>
<evidence type="ECO:0000313" key="3">
    <source>
        <dbReference type="EMBL" id="SFD51472.1"/>
    </source>
</evidence>
<dbReference type="AlphaFoldDB" id="A0A1I1SYN5"/>
<dbReference type="Pfam" id="PF25046">
    <property type="entry name" value="DUF7790"/>
    <property type="match status" value="1"/>
</dbReference>
<gene>
    <name evidence="3" type="ORF">SAMN02745121_00370</name>
</gene>
<accession>A0A1I1SYN5</accession>
<evidence type="ECO:0000256" key="1">
    <source>
        <dbReference type="SAM" id="MobiDB-lite"/>
    </source>
</evidence>
<organism evidence="3 4">
    <name type="scientific">Nannocystis exedens</name>
    <dbReference type="NCBI Taxonomy" id="54"/>
    <lineage>
        <taxon>Bacteria</taxon>
        <taxon>Pseudomonadati</taxon>
        <taxon>Myxococcota</taxon>
        <taxon>Polyangia</taxon>
        <taxon>Nannocystales</taxon>
        <taxon>Nannocystaceae</taxon>
        <taxon>Nannocystis</taxon>
    </lineage>
</organism>
<reference evidence="4" key="1">
    <citation type="submission" date="2016-10" db="EMBL/GenBank/DDBJ databases">
        <authorList>
            <person name="Varghese N."/>
            <person name="Submissions S."/>
        </authorList>
    </citation>
    <scope>NUCLEOTIDE SEQUENCE [LARGE SCALE GENOMIC DNA]</scope>
    <source>
        <strain evidence="4">ATCC 25963</strain>
    </source>
</reference>
<keyword evidence="4" id="KW-1185">Reference proteome</keyword>
<protein>
    <recommendedName>
        <fullName evidence="2">DUF7790 domain-containing protein</fullName>
    </recommendedName>
</protein>
<sequence length="412" mass="44980">MPGLWHRLSLMPVSPRPRNLPRLPRGFQRWSSPVCALGLALAFACGGRPPTEAAPSASAHQSLSAGTSPAPEPTPAPPAPAPAPAPAAPAADPPPSSPAGAGGTAPLTAEQRATMLAGPEDSLIETPIHYMKSNEVRHDVFFPYVAGKGGVYVGVGSDQNYTLAAAAGSELMFLLDIDRSVVDLHRCYEALIEASPDPKTLFDRWTAGAVDESVKILEAAYAGLPEADRKRIVRLYKAARETVYIHLDRVYRRHQGDRPTTWMSNPEMYQYIRDMFLADRVRMMGGDLTGPNSLQSVGAAARALNLPVRVVYFSNAEEYFDYNKQFVANVEALVGDEESLVLRTIYSKKWVHADQLWAYQVQPLSDYRTRLGDRKNRSRNPMLRYAELDGTLNKDTGVKGLSLINLAPRGAG</sequence>
<dbReference type="EMBL" id="FOMX01000002">
    <property type="protein sequence ID" value="SFD51472.1"/>
    <property type="molecule type" value="Genomic_DNA"/>
</dbReference>
<dbReference type="InterPro" id="IPR056692">
    <property type="entry name" value="DUF7790"/>
</dbReference>
<evidence type="ECO:0000313" key="4">
    <source>
        <dbReference type="Proteomes" id="UP000199400"/>
    </source>
</evidence>
<dbReference type="CDD" id="cd21179">
    <property type="entry name" value="LIC_1098-like"/>
    <property type="match status" value="1"/>
</dbReference>
<proteinExistence type="predicted"/>
<feature type="domain" description="DUF7790" evidence="2">
    <location>
        <begin position="130"/>
        <end position="404"/>
    </location>
</feature>
<feature type="region of interest" description="Disordered" evidence="1">
    <location>
        <begin position="49"/>
        <end position="105"/>
    </location>
</feature>
<feature type="compositionally biased region" description="Pro residues" evidence="1">
    <location>
        <begin position="70"/>
        <end position="97"/>
    </location>
</feature>